<gene>
    <name evidence="2" type="ORF">GCM10023321_23270</name>
</gene>
<dbReference type="InterPro" id="IPR032710">
    <property type="entry name" value="NTF2-like_dom_sf"/>
</dbReference>
<reference evidence="3" key="1">
    <citation type="journal article" date="2019" name="Int. J. Syst. Evol. Microbiol.">
        <title>The Global Catalogue of Microorganisms (GCM) 10K type strain sequencing project: providing services to taxonomists for standard genome sequencing and annotation.</title>
        <authorList>
            <consortium name="The Broad Institute Genomics Platform"/>
            <consortium name="The Broad Institute Genome Sequencing Center for Infectious Disease"/>
            <person name="Wu L."/>
            <person name="Ma J."/>
        </authorList>
    </citation>
    <scope>NUCLEOTIDE SEQUENCE [LARGE SCALE GENOMIC DNA]</scope>
    <source>
        <strain evidence="3">JCM 18303</strain>
    </source>
</reference>
<organism evidence="2 3">
    <name type="scientific">Pseudonocardia eucalypti</name>
    <dbReference type="NCBI Taxonomy" id="648755"/>
    <lineage>
        <taxon>Bacteria</taxon>
        <taxon>Bacillati</taxon>
        <taxon>Actinomycetota</taxon>
        <taxon>Actinomycetes</taxon>
        <taxon>Pseudonocardiales</taxon>
        <taxon>Pseudonocardiaceae</taxon>
        <taxon>Pseudonocardia</taxon>
    </lineage>
</organism>
<dbReference type="EMBL" id="BAABJP010000008">
    <property type="protein sequence ID" value="GAA5153268.1"/>
    <property type="molecule type" value="Genomic_DNA"/>
</dbReference>
<dbReference type="RefSeq" id="WP_185061847.1">
    <property type="nucleotide sequence ID" value="NZ_BAABJP010000008.1"/>
</dbReference>
<keyword evidence="3" id="KW-1185">Reference proteome</keyword>
<dbReference type="Pfam" id="PF12680">
    <property type="entry name" value="SnoaL_2"/>
    <property type="match status" value="1"/>
</dbReference>
<accession>A0ABP9PXU3</accession>
<dbReference type="InterPro" id="IPR037401">
    <property type="entry name" value="SnoaL-like"/>
</dbReference>
<name>A0ABP9PXU3_9PSEU</name>
<protein>
    <recommendedName>
        <fullName evidence="1">SnoaL-like domain-containing protein</fullName>
    </recommendedName>
</protein>
<dbReference type="Gene3D" id="3.10.450.50">
    <property type="match status" value="1"/>
</dbReference>
<evidence type="ECO:0000313" key="3">
    <source>
        <dbReference type="Proteomes" id="UP001428817"/>
    </source>
</evidence>
<comment type="caution">
    <text evidence="2">The sequence shown here is derived from an EMBL/GenBank/DDBJ whole genome shotgun (WGS) entry which is preliminary data.</text>
</comment>
<proteinExistence type="predicted"/>
<dbReference type="PANTHER" id="PTHR38436:SF1">
    <property type="entry name" value="ESTER CYCLASE"/>
    <property type="match status" value="1"/>
</dbReference>
<dbReference type="PANTHER" id="PTHR38436">
    <property type="entry name" value="POLYKETIDE CYCLASE SNOAL-LIKE DOMAIN"/>
    <property type="match status" value="1"/>
</dbReference>
<feature type="domain" description="SnoaL-like" evidence="1">
    <location>
        <begin position="10"/>
        <end position="110"/>
    </location>
</feature>
<evidence type="ECO:0000313" key="2">
    <source>
        <dbReference type="EMBL" id="GAA5153268.1"/>
    </source>
</evidence>
<dbReference type="InterPro" id="IPR009959">
    <property type="entry name" value="Cyclase_SnoaL-like"/>
</dbReference>
<dbReference type="Proteomes" id="UP001428817">
    <property type="component" value="Unassembled WGS sequence"/>
</dbReference>
<sequence length="131" mass="14196">MTAATHAVYERYHACWAARDPERIAAMHTTDSVFHLHSGLPPARGREEIRAAAAANFAQVPDLDFELVSLNVGDGFWAVRFVMTGTSPHGDPFRIDLADVVLVRDGLVAEKHSYVDGVAMRAALRPAAAVS</sequence>
<dbReference type="SUPFAM" id="SSF54427">
    <property type="entry name" value="NTF2-like"/>
    <property type="match status" value="1"/>
</dbReference>
<evidence type="ECO:0000259" key="1">
    <source>
        <dbReference type="Pfam" id="PF12680"/>
    </source>
</evidence>